<feature type="transmembrane region" description="Helical" evidence="2">
    <location>
        <begin position="177"/>
        <end position="197"/>
    </location>
</feature>
<gene>
    <name evidence="3" type="ORF">PMEA_00007500</name>
</gene>
<dbReference type="Proteomes" id="UP001159428">
    <property type="component" value="Unassembled WGS sequence"/>
</dbReference>
<evidence type="ECO:0000313" key="3">
    <source>
        <dbReference type="EMBL" id="CAH3117468.1"/>
    </source>
</evidence>
<accession>A0AAU9WKN8</accession>
<evidence type="ECO:0000256" key="1">
    <source>
        <dbReference type="SAM" id="MobiDB-lite"/>
    </source>
</evidence>
<feature type="compositionally biased region" description="Polar residues" evidence="1">
    <location>
        <begin position="205"/>
        <end position="215"/>
    </location>
</feature>
<dbReference type="AlphaFoldDB" id="A0AAU9WKN8"/>
<protein>
    <submittedName>
        <fullName evidence="3">Uncharacterized protein</fullName>
    </submittedName>
</protein>
<keyword evidence="2" id="KW-0472">Membrane</keyword>
<keyword evidence="2" id="KW-1133">Transmembrane helix</keyword>
<keyword evidence="4" id="KW-1185">Reference proteome</keyword>
<proteinExistence type="predicted"/>
<reference evidence="3 4" key="1">
    <citation type="submission" date="2022-05" db="EMBL/GenBank/DDBJ databases">
        <authorList>
            <consortium name="Genoscope - CEA"/>
            <person name="William W."/>
        </authorList>
    </citation>
    <scope>NUCLEOTIDE SEQUENCE [LARGE SCALE GENOMIC DNA]</scope>
</reference>
<keyword evidence="2" id="KW-0812">Transmembrane</keyword>
<name>A0AAU9WKN8_9CNID</name>
<feature type="compositionally biased region" description="Basic and acidic residues" evidence="1">
    <location>
        <begin position="224"/>
        <end position="243"/>
    </location>
</feature>
<evidence type="ECO:0000313" key="4">
    <source>
        <dbReference type="Proteomes" id="UP001159428"/>
    </source>
</evidence>
<dbReference type="EMBL" id="CALNXJ010000016">
    <property type="protein sequence ID" value="CAH3117468.1"/>
    <property type="molecule type" value="Genomic_DNA"/>
</dbReference>
<organism evidence="3 4">
    <name type="scientific">Pocillopora meandrina</name>
    <dbReference type="NCBI Taxonomy" id="46732"/>
    <lineage>
        <taxon>Eukaryota</taxon>
        <taxon>Metazoa</taxon>
        <taxon>Cnidaria</taxon>
        <taxon>Anthozoa</taxon>
        <taxon>Hexacorallia</taxon>
        <taxon>Scleractinia</taxon>
        <taxon>Astrocoeniina</taxon>
        <taxon>Pocilloporidae</taxon>
        <taxon>Pocillopora</taxon>
    </lineage>
</organism>
<sequence length="243" mass="25627">MHGVEISVARTKSGMRGAAEFFPRSYHVCGTTSIAFTTANVSLTTTQAPATQSISAALKVFLSETASISKSSTQSHVQNATVFSSLSALIFPSLSSLSITGSLSTTRKRSPTLSPLTSSTSKRAVVSSPVSKKISASKTVTSSAMSASIGLKENRTVTVTGSPPTGPVETSNNDWKWALIGVCCLVVIVTVAGIVYWRNKKSHAKLSSQDTNSQVGVVMKSHRLQSDEEHENGSENESKLESV</sequence>
<feature type="region of interest" description="Disordered" evidence="1">
    <location>
        <begin position="205"/>
        <end position="243"/>
    </location>
</feature>
<comment type="caution">
    <text evidence="3">The sequence shown here is derived from an EMBL/GenBank/DDBJ whole genome shotgun (WGS) entry which is preliminary data.</text>
</comment>
<evidence type="ECO:0000256" key="2">
    <source>
        <dbReference type="SAM" id="Phobius"/>
    </source>
</evidence>